<reference evidence="1" key="1">
    <citation type="submission" date="2014-12" db="EMBL/GenBank/DDBJ databases">
        <title>Insight into the proteome of Arion vulgaris.</title>
        <authorList>
            <person name="Aradska J."/>
            <person name="Bulat T."/>
            <person name="Smidak R."/>
            <person name="Sarate P."/>
            <person name="Gangsoo J."/>
            <person name="Sialana F."/>
            <person name="Bilban M."/>
            <person name="Lubec G."/>
        </authorList>
    </citation>
    <scope>NUCLEOTIDE SEQUENCE</scope>
    <source>
        <tissue evidence="1">Skin</tissue>
    </source>
</reference>
<protein>
    <submittedName>
        <fullName evidence="1">Uncharacterized protein</fullName>
    </submittedName>
</protein>
<proteinExistence type="predicted"/>
<accession>A0A0B6Z7X3</accession>
<gene>
    <name evidence="1" type="primary">ORF52706</name>
</gene>
<organism evidence="1">
    <name type="scientific">Arion vulgaris</name>
    <dbReference type="NCBI Taxonomy" id="1028688"/>
    <lineage>
        <taxon>Eukaryota</taxon>
        <taxon>Metazoa</taxon>
        <taxon>Spiralia</taxon>
        <taxon>Lophotrochozoa</taxon>
        <taxon>Mollusca</taxon>
        <taxon>Gastropoda</taxon>
        <taxon>Heterobranchia</taxon>
        <taxon>Euthyneura</taxon>
        <taxon>Panpulmonata</taxon>
        <taxon>Eupulmonata</taxon>
        <taxon>Stylommatophora</taxon>
        <taxon>Helicina</taxon>
        <taxon>Arionoidea</taxon>
        <taxon>Arionidae</taxon>
        <taxon>Arion</taxon>
    </lineage>
</organism>
<evidence type="ECO:0000313" key="1">
    <source>
        <dbReference type="EMBL" id="CEK64724.1"/>
    </source>
</evidence>
<dbReference type="AlphaFoldDB" id="A0A0B6Z7X3"/>
<name>A0A0B6Z7X3_9EUPU</name>
<dbReference type="EMBL" id="HACG01017859">
    <property type="protein sequence ID" value="CEK64724.1"/>
    <property type="molecule type" value="Transcribed_RNA"/>
</dbReference>
<sequence length="51" mass="5799">MGAENYIKCQVSKMALIKTIFVITLETIKILQWGKVSWDQGGNYPQKQVVV</sequence>